<dbReference type="Proteomes" id="UP001234216">
    <property type="component" value="Unassembled WGS sequence"/>
</dbReference>
<keyword evidence="1" id="KW-0472">Membrane</keyword>
<comment type="caution">
    <text evidence="2">The sequence shown here is derived from an EMBL/GenBank/DDBJ whole genome shotgun (WGS) entry which is preliminary data.</text>
</comment>
<feature type="transmembrane region" description="Helical" evidence="1">
    <location>
        <begin position="12"/>
        <end position="34"/>
    </location>
</feature>
<evidence type="ECO:0000313" key="3">
    <source>
        <dbReference type="Proteomes" id="UP001234216"/>
    </source>
</evidence>
<feature type="transmembrane region" description="Helical" evidence="1">
    <location>
        <begin position="396"/>
        <end position="424"/>
    </location>
</feature>
<feature type="transmembrane region" description="Helical" evidence="1">
    <location>
        <begin position="311"/>
        <end position="336"/>
    </location>
</feature>
<dbReference type="AlphaFoldDB" id="A0AAW8F4T7"/>
<feature type="transmembrane region" description="Helical" evidence="1">
    <location>
        <begin position="145"/>
        <end position="165"/>
    </location>
</feature>
<proteinExistence type="predicted"/>
<keyword evidence="1" id="KW-1133">Transmembrane helix</keyword>
<evidence type="ECO:0000256" key="1">
    <source>
        <dbReference type="SAM" id="Phobius"/>
    </source>
</evidence>
<reference evidence="2" key="1">
    <citation type="submission" date="2023-07" db="EMBL/GenBank/DDBJ databases">
        <title>Comparative genomics of wheat-associated soil bacteria to identify genetic determinants of phenazine resistance.</title>
        <authorList>
            <person name="Mouncey N."/>
        </authorList>
    </citation>
    <scope>NUCLEOTIDE SEQUENCE</scope>
    <source>
        <strain evidence="2">V4I22</strain>
    </source>
</reference>
<feature type="transmembrane region" description="Helical" evidence="1">
    <location>
        <begin position="236"/>
        <end position="260"/>
    </location>
</feature>
<dbReference type="EMBL" id="JAUSZV010000005">
    <property type="protein sequence ID" value="MDQ0904872.1"/>
    <property type="molecule type" value="Genomic_DNA"/>
</dbReference>
<accession>A0AAW8F4T7</accession>
<feature type="transmembrane region" description="Helical" evidence="1">
    <location>
        <begin position="343"/>
        <end position="376"/>
    </location>
</feature>
<feature type="transmembrane region" description="Helical" evidence="1">
    <location>
        <begin position="197"/>
        <end position="216"/>
    </location>
</feature>
<name>A0AAW8F4T7_9ACTN</name>
<keyword evidence="1" id="KW-0812">Transmembrane</keyword>
<sequence length="435" mass="44040">MIRLILGDLIDNLRIWLGAALIAAVAAVVGAIVASDIQTATQVGGTAGLALYGISGTVILFSAVTSVVVLGSITNLTVALHQRSYALWQLVGLGPQQVRRVVKAQLALMALIGGAAGCAAAVPLLRPLFAFCFADVPQLRDITPAFSPVAAGAVIAYVLVTVLLGGSRGARRAAQTPAIQALREPEAPTKGMSTTRWLTGAALFLILIGIVVSLPGAEPEKAATSLMLIGPLTAGLLSALSPVFMVALLRTWTAVVPLSLPGWWHLARQATAHHASQSSAVITPLVMAVSLVGGLYASQGTASGGDTLSTGGVVLLLGGPLLLSLTGATVTLFMAGRQRDREVALLLVSGGTTATVVAAVVSEAVIYVTTAVLLAVPTVLATGLIGAWALDVPPVFGLGAAATVVVASLVLIATAAVVPALLALRKNTVRMLAAE</sequence>
<evidence type="ECO:0000313" key="2">
    <source>
        <dbReference type="EMBL" id="MDQ0904872.1"/>
    </source>
</evidence>
<feature type="transmembrane region" description="Helical" evidence="1">
    <location>
        <begin position="49"/>
        <end position="73"/>
    </location>
</feature>
<dbReference type="RefSeq" id="WP_306972388.1">
    <property type="nucleotide sequence ID" value="NZ_JAUSZV010000005.1"/>
</dbReference>
<protein>
    <submittedName>
        <fullName evidence="2">ABC transport system permease protein</fullName>
    </submittedName>
</protein>
<gene>
    <name evidence="2" type="ORF">QFZ22_000857</name>
</gene>
<organism evidence="2 3">
    <name type="scientific">Streptomyces canus</name>
    <dbReference type="NCBI Taxonomy" id="58343"/>
    <lineage>
        <taxon>Bacteria</taxon>
        <taxon>Bacillati</taxon>
        <taxon>Actinomycetota</taxon>
        <taxon>Actinomycetes</taxon>
        <taxon>Kitasatosporales</taxon>
        <taxon>Streptomycetaceae</taxon>
        <taxon>Streptomyces</taxon>
        <taxon>Streptomyces aurantiacus group</taxon>
    </lineage>
</organism>
<feature type="transmembrane region" description="Helical" evidence="1">
    <location>
        <begin position="106"/>
        <end position="125"/>
    </location>
</feature>
<feature type="transmembrane region" description="Helical" evidence="1">
    <location>
        <begin position="281"/>
        <end position="299"/>
    </location>
</feature>